<keyword evidence="2" id="KW-1185">Reference proteome</keyword>
<dbReference type="InParanoid" id="A0A165D2C2"/>
<dbReference type="OrthoDB" id="78198at2759"/>
<dbReference type="Proteomes" id="UP000076842">
    <property type="component" value="Unassembled WGS sequence"/>
</dbReference>
<evidence type="ECO:0000313" key="2">
    <source>
        <dbReference type="Proteomes" id="UP000076842"/>
    </source>
</evidence>
<sequence length="59" mass="6668">NSTPIPQMDLSPLSEPRAYWQSLNAASRLGLVLYWLNFTILDKTLAQVFTLILATITPY</sequence>
<proteinExistence type="predicted"/>
<name>A0A165D2C2_9BASI</name>
<feature type="non-terminal residue" evidence="1">
    <location>
        <position position="1"/>
    </location>
</feature>
<reference evidence="1 2" key="1">
    <citation type="journal article" date="2016" name="Mol. Biol. Evol.">
        <title>Comparative Genomics of Early-Diverging Mushroom-Forming Fungi Provides Insights into the Origins of Lignocellulose Decay Capabilities.</title>
        <authorList>
            <person name="Nagy L.G."/>
            <person name="Riley R."/>
            <person name="Tritt A."/>
            <person name="Adam C."/>
            <person name="Daum C."/>
            <person name="Floudas D."/>
            <person name="Sun H."/>
            <person name="Yadav J.S."/>
            <person name="Pangilinan J."/>
            <person name="Larsson K.H."/>
            <person name="Matsuura K."/>
            <person name="Barry K."/>
            <person name="Labutti K."/>
            <person name="Kuo R."/>
            <person name="Ohm R.A."/>
            <person name="Bhattacharya S.S."/>
            <person name="Shirouzu T."/>
            <person name="Yoshinaga Y."/>
            <person name="Martin F.M."/>
            <person name="Grigoriev I.V."/>
            <person name="Hibbett D.S."/>
        </authorList>
    </citation>
    <scope>NUCLEOTIDE SEQUENCE [LARGE SCALE GENOMIC DNA]</scope>
    <source>
        <strain evidence="1 2">HHB12733</strain>
    </source>
</reference>
<evidence type="ECO:0000313" key="1">
    <source>
        <dbReference type="EMBL" id="KZT51920.1"/>
    </source>
</evidence>
<protein>
    <submittedName>
        <fullName evidence="1">Uncharacterized protein</fullName>
    </submittedName>
</protein>
<dbReference type="AlphaFoldDB" id="A0A165D2C2"/>
<gene>
    <name evidence="1" type="ORF">CALCODRAFT_442365</name>
</gene>
<accession>A0A165D2C2</accession>
<organism evidence="1 2">
    <name type="scientific">Calocera cornea HHB12733</name>
    <dbReference type="NCBI Taxonomy" id="1353952"/>
    <lineage>
        <taxon>Eukaryota</taxon>
        <taxon>Fungi</taxon>
        <taxon>Dikarya</taxon>
        <taxon>Basidiomycota</taxon>
        <taxon>Agaricomycotina</taxon>
        <taxon>Dacrymycetes</taxon>
        <taxon>Dacrymycetales</taxon>
        <taxon>Dacrymycetaceae</taxon>
        <taxon>Calocera</taxon>
    </lineage>
</organism>
<dbReference type="EMBL" id="KV424085">
    <property type="protein sequence ID" value="KZT51920.1"/>
    <property type="molecule type" value="Genomic_DNA"/>
</dbReference>